<proteinExistence type="predicted"/>
<dbReference type="EMBL" id="JAVRRL010000070">
    <property type="protein sequence ID" value="KAK5109153.1"/>
    <property type="molecule type" value="Genomic_DNA"/>
</dbReference>
<dbReference type="Proteomes" id="UP001310890">
    <property type="component" value="Unassembled WGS sequence"/>
</dbReference>
<dbReference type="AlphaFoldDB" id="A0AAN7TAY8"/>
<comment type="caution">
    <text evidence="1">The sequence shown here is derived from an EMBL/GenBank/DDBJ whole genome shotgun (WGS) entry which is preliminary data.</text>
</comment>
<name>A0AAN7TAY8_9PEZI</name>
<sequence length="192" mass="20990">MTPSITPSPHTWTLRLKHNRSTILLHVDPLQNLHSVRAELLKAVRATNPSGSFHGHTIPQHESDILLARAVDSNDLTLGWESLEKGEEELELVEDRKGKGKASAVQASKDKMTDCPQGMGLKDGGVLAFKFRTGDDEARERGDEFEAEDELAGENLVGNEAAEDWDVVVPSMEETYGDVESGEGMEALPSKS</sequence>
<gene>
    <name evidence="1" type="ORF">LTR62_007515</name>
</gene>
<protein>
    <submittedName>
        <fullName evidence="1">Uncharacterized protein</fullName>
    </submittedName>
</protein>
<evidence type="ECO:0000313" key="1">
    <source>
        <dbReference type="EMBL" id="KAK5109153.1"/>
    </source>
</evidence>
<organism evidence="1 2">
    <name type="scientific">Meristemomyces frigidus</name>
    <dbReference type="NCBI Taxonomy" id="1508187"/>
    <lineage>
        <taxon>Eukaryota</taxon>
        <taxon>Fungi</taxon>
        <taxon>Dikarya</taxon>
        <taxon>Ascomycota</taxon>
        <taxon>Pezizomycotina</taxon>
        <taxon>Dothideomycetes</taxon>
        <taxon>Dothideomycetidae</taxon>
        <taxon>Mycosphaerellales</taxon>
        <taxon>Teratosphaeriaceae</taxon>
        <taxon>Meristemomyces</taxon>
    </lineage>
</organism>
<evidence type="ECO:0000313" key="2">
    <source>
        <dbReference type="Proteomes" id="UP001310890"/>
    </source>
</evidence>
<reference evidence="1" key="1">
    <citation type="submission" date="2023-08" db="EMBL/GenBank/DDBJ databases">
        <title>Black Yeasts Isolated from many extreme environments.</title>
        <authorList>
            <person name="Coleine C."/>
            <person name="Stajich J.E."/>
            <person name="Selbmann L."/>
        </authorList>
    </citation>
    <scope>NUCLEOTIDE SEQUENCE</scope>
    <source>
        <strain evidence="1">CCFEE 5401</strain>
    </source>
</reference>
<accession>A0AAN7TAY8</accession>